<keyword evidence="2" id="KW-1185">Reference proteome</keyword>
<protein>
    <submittedName>
        <fullName evidence="1">Uncharacterized protein</fullName>
    </submittedName>
</protein>
<gene>
    <name evidence="1" type="ORF">ARMGADRAFT_567960</name>
</gene>
<organism evidence="1 2">
    <name type="scientific">Armillaria gallica</name>
    <name type="common">Bulbous honey fungus</name>
    <name type="synonym">Armillaria bulbosa</name>
    <dbReference type="NCBI Taxonomy" id="47427"/>
    <lineage>
        <taxon>Eukaryota</taxon>
        <taxon>Fungi</taxon>
        <taxon>Dikarya</taxon>
        <taxon>Basidiomycota</taxon>
        <taxon>Agaricomycotina</taxon>
        <taxon>Agaricomycetes</taxon>
        <taxon>Agaricomycetidae</taxon>
        <taxon>Agaricales</taxon>
        <taxon>Marasmiineae</taxon>
        <taxon>Physalacriaceae</taxon>
        <taxon>Armillaria</taxon>
    </lineage>
</organism>
<proteinExistence type="predicted"/>
<dbReference type="EMBL" id="KZ293648">
    <property type="protein sequence ID" value="PBK98098.1"/>
    <property type="molecule type" value="Genomic_DNA"/>
</dbReference>
<accession>A0A2H3E4M2</accession>
<dbReference type="Proteomes" id="UP000217790">
    <property type="component" value="Unassembled WGS sequence"/>
</dbReference>
<reference evidence="2" key="1">
    <citation type="journal article" date="2017" name="Nat. Ecol. Evol.">
        <title>Genome expansion and lineage-specific genetic innovations in the forest pathogenic fungi Armillaria.</title>
        <authorList>
            <person name="Sipos G."/>
            <person name="Prasanna A.N."/>
            <person name="Walter M.C."/>
            <person name="O'Connor E."/>
            <person name="Balint B."/>
            <person name="Krizsan K."/>
            <person name="Kiss B."/>
            <person name="Hess J."/>
            <person name="Varga T."/>
            <person name="Slot J."/>
            <person name="Riley R."/>
            <person name="Boka B."/>
            <person name="Rigling D."/>
            <person name="Barry K."/>
            <person name="Lee J."/>
            <person name="Mihaltcheva S."/>
            <person name="LaButti K."/>
            <person name="Lipzen A."/>
            <person name="Waldron R."/>
            <person name="Moloney N.M."/>
            <person name="Sperisen C."/>
            <person name="Kredics L."/>
            <person name="Vagvoelgyi C."/>
            <person name="Patrignani A."/>
            <person name="Fitzpatrick D."/>
            <person name="Nagy I."/>
            <person name="Doyle S."/>
            <person name="Anderson J.B."/>
            <person name="Grigoriev I.V."/>
            <person name="Gueldener U."/>
            <person name="Muensterkoetter M."/>
            <person name="Nagy L.G."/>
        </authorList>
    </citation>
    <scope>NUCLEOTIDE SEQUENCE [LARGE SCALE GENOMIC DNA]</scope>
    <source>
        <strain evidence="2">Ar21-2</strain>
    </source>
</reference>
<evidence type="ECO:0000313" key="1">
    <source>
        <dbReference type="EMBL" id="PBK98098.1"/>
    </source>
</evidence>
<dbReference type="InParanoid" id="A0A2H3E4M2"/>
<name>A0A2H3E4M2_ARMGA</name>
<dbReference type="AlphaFoldDB" id="A0A2H3E4M2"/>
<evidence type="ECO:0000313" key="2">
    <source>
        <dbReference type="Proteomes" id="UP000217790"/>
    </source>
</evidence>
<sequence>MQRGRRRRTTDLRSYRARYPPSALPQLFACHIPSSQRYRTLTLHIACICLLRLIPSFHRHTRYTRRSSDIYSLSLCGYNCLVVRRTSSKRTTLTTLVRVLST</sequence>